<gene>
    <name evidence="7" type="ORF">PF001_g9690</name>
    <name evidence="5" type="ORF">PF002_g15468</name>
    <name evidence="6" type="ORF">PF005_g5615</name>
    <name evidence="4" type="ORF">PF006_g16281</name>
    <name evidence="3" type="ORF">PF007_g6067</name>
    <name evidence="2" type="ORF">PF009_g11252</name>
</gene>
<dbReference type="Proteomes" id="UP000433483">
    <property type="component" value="Unassembled WGS sequence"/>
</dbReference>
<evidence type="ECO:0000313" key="11">
    <source>
        <dbReference type="Proteomes" id="UP000440367"/>
    </source>
</evidence>
<evidence type="ECO:0000313" key="7">
    <source>
        <dbReference type="EMBL" id="KAE9311519.1"/>
    </source>
</evidence>
<dbReference type="EMBL" id="QXGB01000197">
    <property type="protein sequence ID" value="KAE9225209.1"/>
    <property type="molecule type" value="Genomic_DNA"/>
</dbReference>
<evidence type="ECO:0000313" key="2">
    <source>
        <dbReference type="EMBL" id="KAE8938904.1"/>
    </source>
</evidence>
<dbReference type="Proteomes" id="UP000429523">
    <property type="component" value="Unassembled WGS sequence"/>
</dbReference>
<dbReference type="Proteomes" id="UP000440732">
    <property type="component" value="Unassembled WGS sequence"/>
</dbReference>
<evidence type="ECO:0000313" key="8">
    <source>
        <dbReference type="Proteomes" id="UP000429523"/>
    </source>
</evidence>
<evidence type="ECO:0000313" key="13">
    <source>
        <dbReference type="Proteomes" id="UP000441208"/>
    </source>
</evidence>
<dbReference type="Proteomes" id="UP000437068">
    <property type="component" value="Unassembled WGS sequence"/>
</dbReference>
<dbReference type="Proteomes" id="UP000441208">
    <property type="component" value="Unassembled WGS sequence"/>
</dbReference>
<evidence type="ECO:0000313" key="10">
    <source>
        <dbReference type="Proteomes" id="UP000437068"/>
    </source>
</evidence>
<dbReference type="EMBL" id="QXGA01001123">
    <property type="protein sequence ID" value="KAE9128415.1"/>
    <property type="molecule type" value="Genomic_DNA"/>
</dbReference>
<feature type="chain" id="PRO_5036163751" evidence="1">
    <location>
        <begin position="37"/>
        <end position="65"/>
    </location>
</feature>
<evidence type="ECO:0000313" key="5">
    <source>
        <dbReference type="EMBL" id="KAE9221776.1"/>
    </source>
</evidence>
<sequence>MTGSAKTWMKPQTGSIALSGRLWVMWLGTPWGGGSGSRSTSVCARSITVASLAHEMPDVLLGVGS</sequence>
<name>A0A6A3EZC5_9STRA</name>
<evidence type="ECO:0000256" key="1">
    <source>
        <dbReference type="SAM" id="SignalP"/>
    </source>
</evidence>
<accession>A0A6A3EZC5</accession>
<evidence type="ECO:0000313" key="6">
    <source>
        <dbReference type="EMBL" id="KAE9225209.1"/>
    </source>
</evidence>
<proteinExistence type="predicted"/>
<dbReference type="AlphaFoldDB" id="A0A6A3EZC5"/>
<comment type="caution">
    <text evidence="2">The sequence shown here is derived from an EMBL/GenBank/DDBJ whole genome shotgun (WGS) entry which is preliminary data.</text>
</comment>
<organism evidence="2 8">
    <name type="scientific">Phytophthora fragariae</name>
    <dbReference type="NCBI Taxonomy" id="53985"/>
    <lineage>
        <taxon>Eukaryota</taxon>
        <taxon>Sar</taxon>
        <taxon>Stramenopiles</taxon>
        <taxon>Oomycota</taxon>
        <taxon>Peronosporomycetes</taxon>
        <taxon>Peronosporales</taxon>
        <taxon>Peronosporaceae</taxon>
        <taxon>Phytophthora</taxon>
    </lineage>
</organism>
<dbReference type="EMBL" id="QXGD01000872">
    <property type="protein sequence ID" value="KAE9221776.1"/>
    <property type="molecule type" value="Genomic_DNA"/>
</dbReference>
<reference evidence="8 9" key="1">
    <citation type="submission" date="2018-08" db="EMBL/GenBank/DDBJ databases">
        <title>Genomic investigation of the strawberry pathogen Phytophthora fragariae indicates pathogenicity is determined by transcriptional variation in three key races.</title>
        <authorList>
            <person name="Adams T.M."/>
            <person name="Armitage A.D."/>
            <person name="Sobczyk M.K."/>
            <person name="Bates H.J."/>
            <person name="Dunwell J.M."/>
            <person name="Nellist C.F."/>
            <person name="Harrison R.J."/>
        </authorList>
    </citation>
    <scope>NUCLEOTIDE SEQUENCE [LARGE SCALE GENOMIC DNA]</scope>
    <source>
        <strain evidence="7 10">A4</strain>
        <strain evidence="5 11">BC-1</strain>
        <strain evidence="6 9">NOV-27</strain>
        <strain evidence="4 12">NOV-5</strain>
        <strain evidence="3 13">NOV-71</strain>
        <strain evidence="2 8">NOV-9</strain>
    </source>
</reference>
<evidence type="ECO:0000313" key="12">
    <source>
        <dbReference type="Proteomes" id="UP000440732"/>
    </source>
</evidence>
<dbReference type="EMBL" id="QXFZ01000220">
    <property type="protein sequence ID" value="KAE9126221.1"/>
    <property type="molecule type" value="Genomic_DNA"/>
</dbReference>
<evidence type="ECO:0000313" key="9">
    <source>
        <dbReference type="Proteomes" id="UP000433483"/>
    </source>
</evidence>
<dbReference type="EMBL" id="QXGE01000471">
    <property type="protein sequence ID" value="KAE9311519.1"/>
    <property type="molecule type" value="Genomic_DNA"/>
</dbReference>
<dbReference type="Proteomes" id="UP000440367">
    <property type="component" value="Unassembled WGS sequence"/>
</dbReference>
<protein>
    <submittedName>
        <fullName evidence="2">Uncharacterized protein</fullName>
    </submittedName>
</protein>
<keyword evidence="1" id="KW-0732">Signal</keyword>
<evidence type="ECO:0000313" key="4">
    <source>
        <dbReference type="EMBL" id="KAE9128415.1"/>
    </source>
</evidence>
<keyword evidence="9" id="KW-1185">Reference proteome</keyword>
<dbReference type="EMBL" id="QXGF01000527">
    <property type="protein sequence ID" value="KAE8938904.1"/>
    <property type="molecule type" value="Genomic_DNA"/>
</dbReference>
<feature type="signal peptide" evidence="1">
    <location>
        <begin position="1"/>
        <end position="36"/>
    </location>
</feature>
<evidence type="ECO:0000313" key="3">
    <source>
        <dbReference type="EMBL" id="KAE9126221.1"/>
    </source>
</evidence>